<dbReference type="InterPro" id="IPR012334">
    <property type="entry name" value="Pectin_lyas_fold"/>
</dbReference>
<dbReference type="AlphaFoldDB" id="A0A0E9M095"/>
<dbReference type="Gene3D" id="2.160.20.10">
    <property type="entry name" value="Single-stranded right-handed beta-helix, Pectin lyase-like"/>
    <property type="match status" value="1"/>
</dbReference>
<dbReference type="PANTHER" id="PTHR40088:SF1">
    <property type="entry name" value="PECTATE LYASE PEL9"/>
    <property type="match status" value="1"/>
</dbReference>
<dbReference type="PANTHER" id="PTHR40088">
    <property type="entry name" value="PECTATE LYASE (EUROFUNG)"/>
    <property type="match status" value="1"/>
</dbReference>
<evidence type="ECO:0000256" key="9">
    <source>
        <dbReference type="SAM" id="SignalP"/>
    </source>
</evidence>
<name>A0A0E9M095_9BACT</name>
<evidence type="ECO:0000259" key="11">
    <source>
        <dbReference type="Pfam" id="PF22842"/>
    </source>
</evidence>
<evidence type="ECO:0000256" key="2">
    <source>
        <dbReference type="ARBA" id="ARBA00004613"/>
    </source>
</evidence>
<accession>A0A0E9M095</accession>
<protein>
    <submittedName>
        <fullName evidence="12">Pectate lyase L</fullName>
    </submittedName>
</protein>
<dbReference type="SUPFAM" id="SSF51126">
    <property type="entry name" value="Pectin lyase-like"/>
    <property type="match status" value="1"/>
</dbReference>
<keyword evidence="7 12" id="KW-0456">Lyase</keyword>
<dbReference type="InterPro" id="IPR052052">
    <property type="entry name" value="Polysaccharide_Lyase_9"/>
</dbReference>
<evidence type="ECO:0000256" key="6">
    <source>
        <dbReference type="ARBA" id="ARBA00022837"/>
    </source>
</evidence>
<proteinExistence type="inferred from homology"/>
<comment type="cofactor">
    <cofactor evidence="1">
        <name>Ca(2+)</name>
        <dbReference type="ChEBI" id="CHEBI:29108"/>
    </cofactor>
</comment>
<feature type="domain" description="Pel9A-like right handed beta-helix region" evidence="11">
    <location>
        <begin position="36"/>
        <end position="376"/>
    </location>
</feature>
<dbReference type="Pfam" id="PF22842">
    <property type="entry name" value="Pel9A-like_beta_helix"/>
    <property type="match status" value="1"/>
</dbReference>
<evidence type="ECO:0000256" key="5">
    <source>
        <dbReference type="ARBA" id="ARBA00022729"/>
    </source>
</evidence>
<evidence type="ECO:0000313" key="12">
    <source>
        <dbReference type="EMBL" id="GAO31257.1"/>
    </source>
</evidence>
<dbReference type="EMBL" id="BAZW01000042">
    <property type="protein sequence ID" value="GAO31257.1"/>
    <property type="molecule type" value="Genomic_DNA"/>
</dbReference>
<gene>
    <name evidence="12" type="ORF">JCM15548_13604</name>
</gene>
<organism evidence="12 13">
    <name type="scientific">Geofilum rubicundum JCM 15548</name>
    <dbReference type="NCBI Taxonomy" id="1236989"/>
    <lineage>
        <taxon>Bacteria</taxon>
        <taxon>Pseudomonadati</taxon>
        <taxon>Bacteroidota</taxon>
        <taxon>Bacteroidia</taxon>
        <taxon>Marinilabiliales</taxon>
        <taxon>Marinilabiliaceae</taxon>
        <taxon>Geofilum</taxon>
    </lineage>
</organism>
<keyword evidence="3" id="KW-0964">Secreted</keyword>
<feature type="signal peptide" evidence="9">
    <location>
        <begin position="1"/>
        <end position="36"/>
    </location>
</feature>
<dbReference type="GO" id="GO:0046872">
    <property type="term" value="F:metal ion binding"/>
    <property type="evidence" value="ECO:0007669"/>
    <property type="project" value="UniProtKB-KW"/>
</dbReference>
<dbReference type="GO" id="GO:0005576">
    <property type="term" value="C:extracellular region"/>
    <property type="evidence" value="ECO:0007669"/>
    <property type="project" value="UniProtKB-SubCell"/>
</dbReference>
<dbReference type="InterPro" id="IPR026444">
    <property type="entry name" value="Secre_tail"/>
</dbReference>
<dbReference type="Proteomes" id="UP000032900">
    <property type="component" value="Unassembled WGS sequence"/>
</dbReference>
<keyword evidence="4" id="KW-0479">Metal-binding</keyword>
<comment type="similarity">
    <text evidence="8">Belongs to the polysaccharide lyase 9 family.</text>
</comment>
<evidence type="ECO:0000256" key="8">
    <source>
        <dbReference type="ARBA" id="ARBA00038263"/>
    </source>
</evidence>
<dbReference type="STRING" id="1236989.JCM15548_13604"/>
<dbReference type="Pfam" id="PF18962">
    <property type="entry name" value="Por_Secre_tail"/>
    <property type="match status" value="1"/>
</dbReference>
<dbReference type="InterPro" id="IPR011050">
    <property type="entry name" value="Pectin_lyase_fold/virulence"/>
</dbReference>
<keyword evidence="6" id="KW-0106">Calcium</keyword>
<evidence type="ECO:0000256" key="1">
    <source>
        <dbReference type="ARBA" id="ARBA00001913"/>
    </source>
</evidence>
<evidence type="ECO:0000259" key="10">
    <source>
        <dbReference type="Pfam" id="PF18962"/>
    </source>
</evidence>
<feature type="chain" id="PRO_5002428680" evidence="9">
    <location>
        <begin position="37"/>
        <end position="544"/>
    </location>
</feature>
<keyword evidence="5 9" id="KW-0732">Signal</keyword>
<sequence length="544" mass="60183">MVKSPFNISKKGKKTMKRNLVCSLCLSILACISLQAKQIFVSPNGYDTNDGTIESPFWSLQKAQSIVSAGDTVYIRGGDYVITERDISRVERDIFACVSFLNISGSKDQMIKYWAYPGEQPLFDFTAVKPANQRVVGFWVSGDYIHLKGIEITGVQVTILTHTESYCIYSWGNNNIFENISMHDNKSTGLRHRNGGYNLFLNCDAYNNHDDVSENQKGGNTDGFGCHPKTGGKGNVFRGCRAWFNSDDGFDCIRSSEDIIFDSCCSFYNGYSPSFESLGDGNGFKIGGYAYDEASLIPQPVPSNTVRFCVAVHNRANGFYSNHHLNGNIWLNNSAYKNAYNYNMVNRESVQSQNINVDGYNHVLKNNLGYNGRSGETAYLDASKNILVTNSFEMDLVLTDDDFINLDESALMAPRKADGSLPDIDFMKIAPSSPLIDAGTDIGFPFLGVAPEIGAFENALSNGLGVQKLEQARGKVYPNPVNNIIFVNGMAIQQAWITDISGRQQPIRIYENSIDVSQLGNGVYVLKVIPNQNKSVVEKIIISK</sequence>
<dbReference type="PROSITE" id="PS51257">
    <property type="entry name" value="PROKAR_LIPOPROTEIN"/>
    <property type="match status" value="1"/>
</dbReference>
<evidence type="ECO:0000256" key="3">
    <source>
        <dbReference type="ARBA" id="ARBA00022525"/>
    </source>
</evidence>
<evidence type="ECO:0000313" key="13">
    <source>
        <dbReference type="Proteomes" id="UP000032900"/>
    </source>
</evidence>
<feature type="domain" description="Secretion system C-terminal sorting" evidence="10">
    <location>
        <begin position="476"/>
        <end position="542"/>
    </location>
</feature>
<dbReference type="GO" id="GO:0016837">
    <property type="term" value="F:carbon-oxygen lyase activity, acting on polysaccharides"/>
    <property type="evidence" value="ECO:0007669"/>
    <property type="project" value="TreeGrafter"/>
</dbReference>
<evidence type="ECO:0000256" key="7">
    <source>
        <dbReference type="ARBA" id="ARBA00023239"/>
    </source>
</evidence>
<dbReference type="InterPro" id="IPR053868">
    <property type="entry name" value="Pel9A-like_beta_helix"/>
</dbReference>
<comment type="caution">
    <text evidence="12">The sequence shown here is derived from an EMBL/GenBank/DDBJ whole genome shotgun (WGS) entry which is preliminary data.</text>
</comment>
<reference evidence="12 13" key="1">
    <citation type="journal article" date="2015" name="Microbes Environ.">
        <title>Distribution and evolution of nitrogen fixation genes in the phylum bacteroidetes.</title>
        <authorList>
            <person name="Inoue J."/>
            <person name="Oshima K."/>
            <person name="Suda W."/>
            <person name="Sakamoto M."/>
            <person name="Iino T."/>
            <person name="Noda S."/>
            <person name="Hongoh Y."/>
            <person name="Hattori M."/>
            <person name="Ohkuma M."/>
        </authorList>
    </citation>
    <scope>NUCLEOTIDE SEQUENCE [LARGE SCALE GENOMIC DNA]</scope>
    <source>
        <strain evidence="12">JCM 15548</strain>
    </source>
</reference>
<comment type="subcellular location">
    <subcellularLocation>
        <location evidence="2">Secreted</location>
    </subcellularLocation>
</comment>
<keyword evidence="13" id="KW-1185">Reference proteome</keyword>
<dbReference type="NCBIfam" id="TIGR04183">
    <property type="entry name" value="Por_Secre_tail"/>
    <property type="match status" value="1"/>
</dbReference>
<dbReference type="RefSeq" id="WP_227625903.1">
    <property type="nucleotide sequence ID" value="NZ_BAZW01000042.1"/>
</dbReference>
<evidence type="ECO:0000256" key="4">
    <source>
        <dbReference type="ARBA" id="ARBA00022723"/>
    </source>
</evidence>